<evidence type="ECO:0000313" key="10">
    <source>
        <dbReference type="EMBL" id="PSK84343.1"/>
    </source>
</evidence>
<dbReference type="GO" id="GO:0005886">
    <property type="term" value="C:plasma membrane"/>
    <property type="evidence" value="ECO:0007669"/>
    <property type="project" value="UniProtKB-SubCell"/>
</dbReference>
<comment type="caution">
    <text evidence="10">The sequence shown here is derived from an EMBL/GenBank/DDBJ whole genome shotgun (WGS) entry which is preliminary data.</text>
</comment>
<sequence>MLSLLDSFHLTPVHWILIALSGMLIGMSKTGVPGVSMVVVPVLASIFGGKQSTGVLLPILIMADVFAVSYYHRHANWKHLLRALPWALAGVLIALWVGEKVNDLQFKRLIAITIFVSVGIMLWRDRVAKKESVPDSPWFAALMGLAGGFATMIGNVAGPIFAVYLLALHLPKKVFIGTTAWFFFIVNLSKFPLHVFVWKTIHWSTLLVDILILPAIAAGAFLGITVVKKIPESTFRWFVIIITIASALLIFI</sequence>
<dbReference type="OrthoDB" id="9801058at2"/>
<proteinExistence type="inferred from homology"/>
<dbReference type="PANTHER" id="PTHR30269:SF23">
    <property type="entry name" value="MEMBRANE TRANSPORTER PROTEIN YDHB-RELATED"/>
    <property type="match status" value="1"/>
</dbReference>
<feature type="transmembrane region" description="Helical" evidence="8">
    <location>
        <begin position="138"/>
        <end position="167"/>
    </location>
</feature>
<keyword evidence="5 8" id="KW-0812">Transmembrane</keyword>
<keyword evidence="7 8" id="KW-0472">Membrane</keyword>
<gene>
    <name evidence="10" type="ORF">CLV93_102129</name>
    <name evidence="9" type="ORF">JCM18694_07650</name>
</gene>
<dbReference type="Pfam" id="PF01925">
    <property type="entry name" value="TauE"/>
    <property type="match status" value="1"/>
</dbReference>
<evidence type="ECO:0000313" key="11">
    <source>
        <dbReference type="Proteomes" id="UP000240621"/>
    </source>
</evidence>
<evidence type="ECO:0000256" key="1">
    <source>
        <dbReference type="ARBA" id="ARBA00004651"/>
    </source>
</evidence>
<comment type="subcellular location">
    <subcellularLocation>
        <location evidence="1 8">Cell membrane</location>
        <topology evidence="1 8">Multi-pass membrane protein</topology>
    </subcellularLocation>
</comment>
<comment type="similarity">
    <text evidence="2 8">Belongs to the 4-toluene sulfonate uptake permease (TSUP) (TC 2.A.102) family.</text>
</comment>
<evidence type="ECO:0000256" key="4">
    <source>
        <dbReference type="ARBA" id="ARBA00022475"/>
    </source>
</evidence>
<dbReference type="RefSeq" id="WP_106540948.1">
    <property type="nucleotide sequence ID" value="NZ_BLAU01000001.1"/>
</dbReference>
<feature type="transmembrane region" description="Helical" evidence="8">
    <location>
        <begin position="203"/>
        <end position="227"/>
    </location>
</feature>
<evidence type="ECO:0000313" key="12">
    <source>
        <dbReference type="Proteomes" id="UP000396862"/>
    </source>
</evidence>
<evidence type="ECO:0000256" key="2">
    <source>
        <dbReference type="ARBA" id="ARBA00009142"/>
    </source>
</evidence>
<dbReference type="PANTHER" id="PTHR30269">
    <property type="entry name" value="TRANSMEMBRANE PROTEIN YFCA"/>
    <property type="match status" value="1"/>
</dbReference>
<keyword evidence="3" id="KW-0813">Transport</keyword>
<feature type="transmembrane region" description="Helical" evidence="8">
    <location>
        <begin position="109"/>
        <end position="126"/>
    </location>
</feature>
<dbReference type="AlphaFoldDB" id="A0A2P8CH83"/>
<evidence type="ECO:0000256" key="7">
    <source>
        <dbReference type="ARBA" id="ARBA00023136"/>
    </source>
</evidence>
<name>A0A2P8CH83_9BACT</name>
<evidence type="ECO:0000256" key="8">
    <source>
        <dbReference type="RuleBase" id="RU363041"/>
    </source>
</evidence>
<organism evidence="10 11">
    <name type="scientific">Prolixibacter denitrificans</name>
    <dbReference type="NCBI Taxonomy" id="1541063"/>
    <lineage>
        <taxon>Bacteria</taxon>
        <taxon>Pseudomonadati</taxon>
        <taxon>Bacteroidota</taxon>
        <taxon>Bacteroidia</taxon>
        <taxon>Marinilabiliales</taxon>
        <taxon>Prolixibacteraceae</taxon>
        <taxon>Prolixibacter</taxon>
    </lineage>
</organism>
<feature type="transmembrane region" description="Helical" evidence="8">
    <location>
        <begin position="15"/>
        <end position="43"/>
    </location>
</feature>
<feature type="transmembrane region" description="Helical" evidence="8">
    <location>
        <begin position="55"/>
        <end position="73"/>
    </location>
</feature>
<feature type="transmembrane region" description="Helical" evidence="8">
    <location>
        <begin position="174"/>
        <end position="197"/>
    </location>
</feature>
<dbReference type="EMBL" id="PYGC01000002">
    <property type="protein sequence ID" value="PSK84343.1"/>
    <property type="molecule type" value="Genomic_DNA"/>
</dbReference>
<feature type="transmembrane region" description="Helical" evidence="8">
    <location>
        <begin position="79"/>
        <end position="97"/>
    </location>
</feature>
<keyword evidence="6 8" id="KW-1133">Transmembrane helix</keyword>
<evidence type="ECO:0000256" key="6">
    <source>
        <dbReference type="ARBA" id="ARBA00022989"/>
    </source>
</evidence>
<protein>
    <recommendedName>
        <fullName evidence="8">Probable membrane transporter protein</fullName>
    </recommendedName>
</protein>
<dbReference type="InterPro" id="IPR052017">
    <property type="entry name" value="TSUP"/>
</dbReference>
<evidence type="ECO:0000256" key="3">
    <source>
        <dbReference type="ARBA" id="ARBA00022448"/>
    </source>
</evidence>
<evidence type="ECO:0000313" key="9">
    <source>
        <dbReference type="EMBL" id="GET20519.1"/>
    </source>
</evidence>
<keyword evidence="4 8" id="KW-1003">Cell membrane</keyword>
<dbReference type="Proteomes" id="UP000240621">
    <property type="component" value="Unassembled WGS sequence"/>
</dbReference>
<dbReference type="Proteomes" id="UP000396862">
    <property type="component" value="Unassembled WGS sequence"/>
</dbReference>
<accession>A0A2P8CH83</accession>
<evidence type="ECO:0000256" key="5">
    <source>
        <dbReference type="ARBA" id="ARBA00022692"/>
    </source>
</evidence>
<dbReference type="InterPro" id="IPR002781">
    <property type="entry name" value="TM_pro_TauE-like"/>
</dbReference>
<reference evidence="9 12" key="2">
    <citation type="submission" date="2019-10" db="EMBL/GenBank/DDBJ databases">
        <title>Prolixibacter strains distinguished by the presence of nitrate reductase genes were adept at nitrate-dependent anaerobic corrosion of metallic iron and carbon steel.</title>
        <authorList>
            <person name="Iino T."/>
            <person name="Shono N."/>
            <person name="Ito K."/>
            <person name="Nakamura R."/>
            <person name="Sueoka K."/>
            <person name="Harayama S."/>
            <person name="Ohkuma M."/>
        </authorList>
    </citation>
    <scope>NUCLEOTIDE SEQUENCE [LARGE SCALE GENOMIC DNA]</scope>
    <source>
        <strain evidence="9 12">MIC1-1</strain>
    </source>
</reference>
<reference evidence="10 11" key="1">
    <citation type="submission" date="2018-03" db="EMBL/GenBank/DDBJ databases">
        <title>Genomic Encyclopedia of Archaeal and Bacterial Type Strains, Phase II (KMG-II): from individual species to whole genera.</title>
        <authorList>
            <person name="Goeker M."/>
        </authorList>
    </citation>
    <scope>NUCLEOTIDE SEQUENCE [LARGE SCALE GENOMIC DNA]</scope>
    <source>
        <strain evidence="10 11">DSM 27267</strain>
    </source>
</reference>
<feature type="transmembrane region" description="Helical" evidence="8">
    <location>
        <begin position="234"/>
        <end position="251"/>
    </location>
</feature>
<keyword evidence="12" id="KW-1185">Reference proteome</keyword>
<dbReference type="EMBL" id="BLAU01000001">
    <property type="protein sequence ID" value="GET20519.1"/>
    <property type="molecule type" value="Genomic_DNA"/>
</dbReference>